<reference evidence="1" key="1">
    <citation type="submission" date="2021-05" db="EMBL/GenBank/DDBJ databases">
        <authorList>
            <person name="Pan Q."/>
            <person name="Jouanno E."/>
            <person name="Zahm M."/>
            <person name="Klopp C."/>
            <person name="Cabau C."/>
            <person name="Louis A."/>
            <person name="Berthelot C."/>
            <person name="Parey E."/>
            <person name="Roest Crollius H."/>
            <person name="Montfort J."/>
            <person name="Robinson-Rechavi M."/>
            <person name="Bouchez O."/>
            <person name="Lampietro C."/>
            <person name="Lopez Roques C."/>
            <person name="Donnadieu C."/>
            <person name="Postlethwait J."/>
            <person name="Bobe J."/>
            <person name="Dillon D."/>
            <person name="Chandos A."/>
            <person name="von Hippel F."/>
            <person name="Guiguen Y."/>
        </authorList>
    </citation>
    <scope>NUCLEOTIDE SEQUENCE</scope>
    <source>
        <strain evidence="1">YG-Jan2019</strain>
    </source>
</reference>
<keyword evidence="2" id="KW-1185">Reference proteome</keyword>
<dbReference type="Proteomes" id="UP001157502">
    <property type="component" value="Chromosome 23"/>
</dbReference>
<evidence type="ECO:0000313" key="2">
    <source>
        <dbReference type="Proteomes" id="UP001157502"/>
    </source>
</evidence>
<comment type="caution">
    <text evidence="1">The sequence shown here is derived from an EMBL/GenBank/DDBJ whole genome shotgun (WGS) entry which is preliminary data.</text>
</comment>
<gene>
    <name evidence="1" type="ORF">DPEC_G00261880</name>
</gene>
<name>A0ACC2FRP4_DALPE</name>
<evidence type="ECO:0000313" key="1">
    <source>
        <dbReference type="EMBL" id="KAJ7994046.1"/>
    </source>
</evidence>
<proteinExistence type="predicted"/>
<sequence>MRMPRCKPVWRFPRPTSCFQRGSLRPSADHRSSDDVYLSCLYAQGNRCILQQRSSGSYRLTGRSSRSQAWGSPVNSPLGGLENHTRRGASPRAMYRPGTAPQEGGEHRGLGHGALDRNRTECPRVPCNGEYKNSSREQKDRWLGRSFSRSSTLHLYLPTTSFCEDKDADLEMERVRPTVESIILPKANENVAISTQSEDLTTKNSSFQEGHRDPIQTRTSRSHPNRQSHSKNIISLWVPSEDMTCATSYRGFQDRTQPRTTGLVATKQRAGDIVREQKSIPLQIMPAAVHKQRGSTSVRQHADRQTKIKTTKTFVWGVSGPQEIKSVSVLQSHIGRYTTN</sequence>
<protein>
    <submittedName>
        <fullName evidence="1">Uncharacterized protein</fullName>
    </submittedName>
</protein>
<organism evidence="1 2">
    <name type="scientific">Dallia pectoralis</name>
    <name type="common">Alaska blackfish</name>
    <dbReference type="NCBI Taxonomy" id="75939"/>
    <lineage>
        <taxon>Eukaryota</taxon>
        <taxon>Metazoa</taxon>
        <taxon>Chordata</taxon>
        <taxon>Craniata</taxon>
        <taxon>Vertebrata</taxon>
        <taxon>Euteleostomi</taxon>
        <taxon>Actinopterygii</taxon>
        <taxon>Neopterygii</taxon>
        <taxon>Teleostei</taxon>
        <taxon>Protacanthopterygii</taxon>
        <taxon>Esociformes</taxon>
        <taxon>Umbridae</taxon>
        <taxon>Dallia</taxon>
    </lineage>
</organism>
<accession>A0ACC2FRP4</accession>
<dbReference type="EMBL" id="CM055750">
    <property type="protein sequence ID" value="KAJ7994046.1"/>
    <property type="molecule type" value="Genomic_DNA"/>
</dbReference>